<organism evidence="2 3">
    <name type="scientific">Pristionchus pacificus</name>
    <name type="common">Parasitic nematode worm</name>
    <dbReference type="NCBI Taxonomy" id="54126"/>
    <lineage>
        <taxon>Eukaryota</taxon>
        <taxon>Metazoa</taxon>
        <taxon>Ecdysozoa</taxon>
        <taxon>Nematoda</taxon>
        <taxon>Chromadorea</taxon>
        <taxon>Rhabditida</taxon>
        <taxon>Rhabditina</taxon>
        <taxon>Diplogasteromorpha</taxon>
        <taxon>Diplogasteroidea</taxon>
        <taxon>Neodiplogasteridae</taxon>
        <taxon>Pristionchus</taxon>
    </lineage>
</organism>
<dbReference type="Pfam" id="PF17172">
    <property type="entry name" value="GST_N_4"/>
    <property type="match status" value="2"/>
</dbReference>
<dbReference type="InterPro" id="IPR036249">
    <property type="entry name" value="Thioredoxin-like_sf"/>
</dbReference>
<dbReference type="InterPro" id="IPR036282">
    <property type="entry name" value="Glutathione-S-Trfase_C_sf"/>
</dbReference>
<dbReference type="SUPFAM" id="SSF52833">
    <property type="entry name" value="Thioredoxin-like"/>
    <property type="match status" value="2"/>
</dbReference>
<dbReference type="Gene3D" id="3.40.30.110">
    <property type="match status" value="1"/>
</dbReference>
<keyword evidence="3" id="KW-1185">Reference proteome</keyword>
<evidence type="ECO:0000313" key="2">
    <source>
        <dbReference type="EnsemblMetazoa" id="PPA16882.1"/>
    </source>
</evidence>
<dbReference type="SFLD" id="SFLDG01200">
    <property type="entry name" value="SUF1.1"/>
    <property type="match status" value="2"/>
</dbReference>
<dbReference type="Pfam" id="PF13410">
    <property type="entry name" value="GST_C_2"/>
    <property type="match status" value="1"/>
</dbReference>
<reference evidence="2" key="2">
    <citation type="submission" date="2022-06" db="UniProtKB">
        <authorList>
            <consortium name="EnsemblMetazoa"/>
        </authorList>
    </citation>
    <scope>IDENTIFICATION</scope>
    <source>
        <strain evidence="2">PS312</strain>
    </source>
</reference>
<dbReference type="InterPro" id="IPR050931">
    <property type="entry name" value="Mito_Protein_Transport_Metaxin"/>
</dbReference>
<dbReference type="GO" id="GO:0005737">
    <property type="term" value="C:cytoplasm"/>
    <property type="evidence" value="ECO:0000318"/>
    <property type="project" value="GO_Central"/>
</dbReference>
<gene>
    <name evidence="2" type="primary">WBGene00106436</name>
</gene>
<dbReference type="Pfam" id="PF17171">
    <property type="entry name" value="GST_C_6"/>
    <property type="match status" value="1"/>
</dbReference>
<accession>A0A2A6C4J5</accession>
<dbReference type="SFLD" id="SFLDG01180">
    <property type="entry name" value="SUF1"/>
    <property type="match status" value="2"/>
</dbReference>
<dbReference type="EnsemblMetazoa" id="PPA16882.1">
    <property type="protein sequence ID" value="PPA16882.1"/>
    <property type="gene ID" value="WBGene00106436"/>
</dbReference>
<protein>
    <submittedName>
        <fullName evidence="2">Glutathione S-transferase</fullName>
    </submittedName>
</protein>
<evidence type="ECO:0000256" key="1">
    <source>
        <dbReference type="ARBA" id="ARBA00006475"/>
    </source>
</evidence>
<comment type="similarity">
    <text evidence="1">Belongs to the FAX family.</text>
</comment>
<evidence type="ECO:0000313" key="3">
    <source>
        <dbReference type="Proteomes" id="UP000005239"/>
    </source>
</evidence>
<dbReference type="SFLD" id="SFLDS00019">
    <property type="entry name" value="Glutathione_Transferase_(cytos"/>
    <property type="match status" value="2"/>
</dbReference>
<accession>A0A8R1UCU2</accession>
<dbReference type="InterPro" id="IPR012336">
    <property type="entry name" value="Thioredoxin-like_fold"/>
</dbReference>
<dbReference type="AlphaFoldDB" id="A0A2A6C4J5"/>
<name>A0A2A6C4J5_PRIPA</name>
<dbReference type="PANTHER" id="PTHR12289:SF32">
    <property type="entry name" value="GST_C_6 DOMAIN-CONTAINING PROTEIN"/>
    <property type="match status" value="1"/>
</dbReference>
<dbReference type="PANTHER" id="PTHR12289">
    <property type="entry name" value="METAXIN RELATED"/>
    <property type="match status" value="1"/>
</dbReference>
<dbReference type="SUPFAM" id="SSF47616">
    <property type="entry name" value="GST C-terminal domain-like"/>
    <property type="match status" value="2"/>
</dbReference>
<sequence length="575" mass="64462">MFYDKVSQMLGCDCCCLSSFIYLVGLLTIAKKKIKGNKPLELQEKNFKKDVVYLYQFPGTPTASSMSPFCIKIEAFCRLHGIKIERRNTFAGRGSNNLLPFIELNGVQHSDSQLIIRRLTQIFTLKNYLDDHIAAIGHAVDRLIDNHTFNLMLLAKVPVIDKFVGAIAASNGVPSFLVPIAAILGGKYMGKKMGGRAAISVGKFKEPEYKELLRNDFTQLQTILGKKKFLLGEEPTLVDCTALGQFGAANAIPSARFYVHDLIDSSEFAPLKEYIKRVLMTVKLLENNYKEDLVYLFQFPGTPYAPSVSPYCIKVEAFCRLHDLKFEAGLFQRRNTFSEHGQNNKVPFIELNGEQYCDSQIIIKRLIQIFKLKAYLDEQGEGIGRMLDNHTSSLLMIAKKAEVKNILTTISADKVPSVFLPLVTSLGGWYRAKQMGKRAAASIGSFTESEYNELLSSHSITFINDLTQLQNILGSKSFLLGDEPTVADCTALGHFGSACAFDKTRFYLHDLLDSTEFAPLKQYVERVKIQKAHLRAESAFSRNPFDLFVLLYSPSPLHSLIHFLCSLVFLDTSLV</sequence>
<dbReference type="Gene3D" id="1.20.1050.10">
    <property type="match status" value="2"/>
</dbReference>
<dbReference type="InterPro" id="IPR040079">
    <property type="entry name" value="Glutathione_S-Trfase"/>
</dbReference>
<dbReference type="InterPro" id="IPR033468">
    <property type="entry name" value="Metaxin_GST"/>
</dbReference>
<proteinExistence type="inferred from homology"/>
<dbReference type="InterPro" id="IPR026928">
    <property type="entry name" value="FAX/IsoI-like"/>
</dbReference>
<dbReference type="Proteomes" id="UP000005239">
    <property type="component" value="Unassembled WGS sequence"/>
</dbReference>
<reference evidence="3" key="1">
    <citation type="journal article" date="2008" name="Nat. Genet.">
        <title>The Pristionchus pacificus genome provides a unique perspective on nematode lifestyle and parasitism.</title>
        <authorList>
            <person name="Dieterich C."/>
            <person name="Clifton S.W."/>
            <person name="Schuster L.N."/>
            <person name="Chinwalla A."/>
            <person name="Delehaunty K."/>
            <person name="Dinkelacker I."/>
            <person name="Fulton L."/>
            <person name="Fulton R."/>
            <person name="Godfrey J."/>
            <person name="Minx P."/>
            <person name="Mitreva M."/>
            <person name="Roeseler W."/>
            <person name="Tian H."/>
            <person name="Witte H."/>
            <person name="Yang S.P."/>
            <person name="Wilson R.K."/>
            <person name="Sommer R.J."/>
        </authorList>
    </citation>
    <scope>NUCLEOTIDE SEQUENCE [LARGE SCALE GENOMIC DNA]</scope>
    <source>
        <strain evidence="3">PS312</strain>
    </source>
</reference>